<sequence>MAIQFARIEIVGRSSGGNSCCKAAYNARLIIKDESTNVTYNFARKGDNVYHTVLLPNYVDKRFKDPRVLMNEVERSEKRKNSQLLKDVVIALPDDKELDLDDRIAITHEIIEEMGWVKNGLGVQVDIHQPQTYEKNWHAHLLVTTRRFTEDGKALGAKAVDLNPKFAKVKGKAFIIPEGEIIHERAKEVINKYFAKLGLEIRVDPISFVPQQHVGPTRMRSIINEISEQNKICKLAHLEIIKGEDGVLDRIIRHQTIFTKFDIAKAVKEIPAEEGKLKLLREVLNSDRLIKLYNADGTNTKYYTTKDVREEELRIVRIANNVNSQMHFSNVLKIKSDIANLTSVNEAQKASLQHILINSQGIRIVRGRAGTGKSQVLAEAYKIATNHGQNVIGLSPTHKAASELKSKGYRKCHTVKGFLFRLYNGKAELPRNTTLVVDEAGMVGNSDYLELLKVARNNNCNLILAGDERQLTSVERGGMFAVLANKFGSYELSKIRRQNKVWAREMTSCFAKSDITGGVHLLTQHNCLKVDHTLAESMARLIDDWSNSKFALNERLIITMRNAEVDSINQGIRELLKAKGLLTGKEYRLYLSPKKYEDYIAGDRILFKSTNKDLQIENGEFATITAVNNDRFIAKTDSGKEIAFNPREVSFKHGYASTVYKAQGSSIKDVYVLHNLAGNSRNSYVAMTRHIEEVKLYSNRETTKDMASLISQLSKSDNNLASINFKSLEELRTQEIQHNTGLPGIIIKIGNWFKWVVKDIHDRSHSNDNYYHLKIFTNTITVKKRQKPLVITLSIIIKKIQ</sequence>
<dbReference type="Gene3D" id="2.30.30.940">
    <property type="match status" value="1"/>
</dbReference>
<keyword evidence="2" id="KW-0184">Conjugation</keyword>
<dbReference type="Gene3D" id="3.40.50.300">
    <property type="entry name" value="P-loop containing nucleotide triphosphate hydrolases"/>
    <property type="match status" value="2"/>
</dbReference>
<evidence type="ECO:0000313" key="4">
    <source>
        <dbReference type="EMBL" id="KJV89280.1"/>
    </source>
</evidence>
<dbReference type="Proteomes" id="UP000033661">
    <property type="component" value="Unassembled WGS sequence"/>
</dbReference>
<name>A0A0F3Q9N2_RICBE</name>
<dbReference type="AlphaFoldDB" id="A0A0F3Q9N2"/>
<evidence type="ECO:0000313" key="5">
    <source>
        <dbReference type="Proteomes" id="UP000033661"/>
    </source>
</evidence>
<protein>
    <submittedName>
        <fullName evidence="4">AAA domain protein</fullName>
    </submittedName>
</protein>
<accession>A0A0F3Q9N2</accession>
<dbReference type="Pfam" id="PF03389">
    <property type="entry name" value="MobA_MobL"/>
    <property type="match status" value="1"/>
</dbReference>
<comment type="similarity">
    <text evidence="1">Belongs to the MobA/MobL family.</text>
</comment>
<dbReference type="PATRIC" id="fig|1359193.3.peg.240"/>
<comment type="caution">
    <text evidence="4">The sequence shown here is derived from an EMBL/GenBank/DDBJ whole genome shotgun (WGS) entry which is preliminary data.</text>
</comment>
<proteinExistence type="inferred from homology"/>
<feature type="domain" description="MobA/MobL protein" evidence="3">
    <location>
        <begin position="21"/>
        <end position="211"/>
    </location>
</feature>
<dbReference type="Gene3D" id="3.30.930.30">
    <property type="match status" value="1"/>
</dbReference>
<reference evidence="4 5" key="1">
    <citation type="submission" date="2015-02" db="EMBL/GenBank/DDBJ databases">
        <title>Genome Sequencing of Rickettsiales.</title>
        <authorList>
            <person name="Daugherty S.C."/>
            <person name="Su Q."/>
            <person name="Abolude K."/>
            <person name="Beier-Sexton M."/>
            <person name="Carlyon J.A."/>
            <person name="Carter R."/>
            <person name="Day N.P."/>
            <person name="Dumler S.J."/>
            <person name="Dyachenko V."/>
            <person name="Godinez A."/>
            <person name="Kurtti T.J."/>
            <person name="Lichay M."/>
            <person name="Mullins K.E."/>
            <person name="Ott S."/>
            <person name="Pappas-Brown V."/>
            <person name="Paris D.H."/>
            <person name="Patel P."/>
            <person name="Richards A.L."/>
            <person name="Sadzewicz L."/>
            <person name="Sears K."/>
            <person name="Seidman D."/>
            <person name="Sengamalay N."/>
            <person name="Stenos J."/>
            <person name="Tallon L.J."/>
            <person name="Vincent G."/>
            <person name="Fraser C.M."/>
            <person name="Munderloh U."/>
            <person name="Dunning-Hotopp J.C."/>
        </authorList>
    </citation>
    <scope>NUCLEOTIDE SEQUENCE [LARGE SCALE GENOMIC DNA]</scope>
    <source>
        <strain evidence="4 5">RML An4</strain>
    </source>
</reference>
<dbReference type="SUPFAM" id="SSF52540">
    <property type="entry name" value="P-loop containing nucleoside triphosphate hydrolases"/>
    <property type="match status" value="1"/>
</dbReference>
<dbReference type="EMBL" id="LAOI01000001">
    <property type="protein sequence ID" value="KJV89280.1"/>
    <property type="molecule type" value="Genomic_DNA"/>
</dbReference>
<gene>
    <name evidence="4" type="ORF">RBEAN4_0251</name>
</gene>
<dbReference type="Pfam" id="PF13604">
    <property type="entry name" value="AAA_30"/>
    <property type="match status" value="1"/>
</dbReference>
<keyword evidence="5" id="KW-1185">Reference proteome</keyword>
<dbReference type="InterPro" id="IPR005053">
    <property type="entry name" value="MobA_MobL"/>
</dbReference>
<organism evidence="4 5">
    <name type="scientific">Rickettsia bellii str. RML An4</name>
    <dbReference type="NCBI Taxonomy" id="1359193"/>
    <lineage>
        <taxon>Bacteria</taxon>
        <taxon>Pseudomonadati</taxon>
        <taxon>Pseudomonadota</taxon>
        <taxon>Alphaproteobacteria</taxon>
        <taxon>Rickettsiales</taxon>
        <taxon>Rickettsiaceae</taxon>
        <taxon>Rickettsieae</taxon>
        <taxon>Rickettsia</taxon>
        <taxon>belli group</taxon>
    </lineage>
</organism>
<evidence type="ECO:0000256" key="1">
    <source>
        <dbReference type="ARBA" id="ARBA00010873"/>
    </source>
</evidence>
<dbReference type="CDD" id="cd18809">
    <property type="entry name" value="SF1_C_RecD"/>
    <property type="match status" value="1"/>
</dbReference>
<evidence type="ECO:0000259" key="3">
    <source>
        <dbReference type="Pfam" id="PF03389"/>
    </source>
</evidence>
<dbReference type="InterPro" id="IPR027417">
    <property type="entry name" value="P-loop_NTPase"/>
</dbReference>
<evidence type="ECO:0000256" key="2">
    <source>
        <dbReference type="ARBA" id="ARBA00022971"/>
    </source>
</evidence>